<feature type="transmembrane region" description="Helical" evidence="2">
    <location>
        <begin position="307"/>
        <end position="326"/>
    </location>
</feature>
<feature type="transmembrane region" description="Helical" evidence="2">
    <location>
        <begin position="201"/>
        <end position="221"/>
    </location>
</feature>
<feature type="transmembrane region" description="Helical" evidence="2">
    <location>
        <begin position="146"/>
        <end position="163"/>
    </location>
</feature>
<accession>A0ABW1H423</accession>
<evidence type="ECO:0000256" key="2">
    <source>
        <dbReference type="SAM" id="Phobius"/>
    </source>
</evidence>
<feature type="region of interest" description="Disordered" evidence="1">
    <location>
        <begin position="1"/>
        <end position="23"/>
    </location>
</feature>
<proteinExistence type="predicted"/>
<organism evidence="3 4">
    <name type="scientific">Micromonospora vulcania</name>
    <dbReference type="NCBI Taxonomy" id="1441873"/>
    <lineage>
        <taxon>Bacteria</taxon>
        <taxon>Bacillati</taxon>
        <taxon>Actinomycetota</taxon>
        <taxon>Actinomycetes</taxon>
        <taxon>Micromonosporales</taxon>
        <taxon>Micromonosporaceae</taxon>
        <taxon>Micromonospora</taxon>
    </lineage>
</organism>
<keyword evidence="2" id="KW-0812">Transmembrane</keyword>
<keyword evidence="2" id="KW-0472">Membrane</keyword>
<evidence type="ECO:0000313" key="3">
    <source>
        <dbReference type="EMBL" id="MFC5924425.1"/>
    </source>
</evidence>
<name>A0ABW1H423_9ACTN</name>
<sequence length="415" mass="41420">MSDRVLGAGSVSGPGAAGRSSSSIAANAGERRWPAAVGAWLGIGTAAATLVLGAAMAARHGGAVPVAGLLVAGVLMAALLWGQGRIGLRPPLGDGGTLTAVLPAYLGRVSRLLLAVVLTVSMIGWNGFNVGLGGASLAALTHLPGWAGPALLEVAVLVVSFAPARFGNRVAVVTTLSAVVLVGWCLTALPPPGAPVRLAAGGLADAAALIGYAAVFALRAPDFSVGLARRRDLVWCVGLLIGPALLGVLAGAGLWLRTGSADVVALLAAGSGLAAYANLFVAVAVFAAALTTTYSGALALRGVTPRVPARAAMLGVAVLGGVLAVARFDRLVLPWLTLLAAALPVLVVPMAVEAAARRRGRAPRTVPVWSWVPPALLAVACTLAGVAVAPLLGLALAGALTLLWRRHPRELPPTP</sequence>
<reference evidence="4" key="1">
    <citation type="journal article" date="2019" name="Int. J. Syst. Evol. Microbiol.">
        <title>The Global Catalogue of Microorganisms (GCM) 10K type strain sequencing project: providing services to taxonomists for standard genome sequencing and annotation.</title>
        <authorList>
            <consortium name="The Broad Institute Genomics Platform"/>
            <consortium name="The Broad Institute Genome Sequencing Center for Infectious Disease"/>
            <person name="Wu L."/>
            <person name="Ma J."/>
        </authorList>
    </citation>
    <scope>NUCLEOTIDE SEQUENCE [LARGE SCALE GENOMIC DNA]</scope>
    <source>
        <strain evidence="4">CGMCC 4.7144</strain>
    </source>
</reference>
<feature type="transmembrane region" description="Helical" evidence="2">
    <location>
        <begin position="63"/>
        <end position="82"/>
    </location>
</feature>
<feature type="transmembrane region" description="Helical" evidence="2">
    <location>
        <begin position="37"/>
        <end position="57"/>
    </location>
</feature>
<keyword evidence="2" id="KW-1133">Transmembrane helix</keyword>
<feature type="transmembrane region" description="Helical" evidence="2">
    <location>
        <begin position="376"/>
        <end position="404"/>
    </location>
</feature>
<evidence type="ECO:0000256" key="1">
    <source>
        <dbReference type="SAM" id="MobiDB-lite"/>
    </source>
</evidence>
<feature type="transmembrane region" description="Helical" evidence="2">
    <location>
        <begin position="332"/>
        <end position="355"/>
    </location>
</feature>
<protein>
    <recommendedName>
        <fullName evidence="5">Purine-cytosine permease</fullName>
    </recommendedName>
</protein>
<feature type="transmembrane region" description="Helical" evidence="2">
    <location>
        <begin position="233"/>
        <end position="256"/>
    </location>
</feature>
<dbReference type="Proteomes" id="UP001596226">
    <property type="component" value="Unassembled WGS sequence"/>
</dbReference>
<evidence type="ECO:0000313" key="4">
    <source>
        <dbReference type="Proteomes" id="UP001596226"/>
    </source>
</evidence>
<keyword evidence="4" id="KW-1185">Reference proteome</keyword>
<feature type="transmembrane region" description="Helical" evidence="2">
    <location>
        <begin position="276"/>
        <end position="300"/>
    </location>
</feature>
<feature type="transmembrane region" description="Helical" evidence="2">
    <location>
        <begin position="170"/>
        <end position="189"/>
    </location>
</feature>
<comment type="caution">
    <text evidence="3">The sequence shown here is derived from an EMBL/GenBank/DDBJ whole genome shotgun (WGS) entry which is preliminary data.</text>
</comment>
<evidence type="ECO:0008006" key="5">
    <source>
        <dbReference type="Google" id="ProtNLM"/>
    </source>
</evidence>
<dbReference type="Gene3D" id="1.10.4160.10">
    <property type="entry name" value="Hydantoin permease"/>
    <property type="match status" value="1"/>
</dbReference>
<feature type="transmembrane region" description="Helical" evidence="2">
    <location>
        <begin position="112"/>
        <end position="140"/>
    </location>
</feature>
<dbReference type="RefSeq" id="WP_377511055.1">
    <property type="nucleotide sequence ID" value="NZ_JBHSQS010000007.1"/>
</dbReference>
<gene>
    <name evidence="3" type="ORF">ACFQGL_13830</name>
</gene>
<dbReference type="EMBL" id="JBHSQS010000007">
    <property type="protein sequence ID" value="MFC5924425.1"/>
    <property type="molecule type" value="Genomic_DNA"/>
</dbReference>